<organism evidence="1 2">
    <name type="scientific">Natronolimnobius baerhuensis</name>
    <dbReference type="NCBI Taxonomy" id="253108"/>
    <lineage>
        <taxon>Archaea</taxon>
        <taxon>Methanobacteriati</taxon>
        <taxon>Methanobacteriota</taxon>
        <taxon>Stenosarchaea group</taxon>
        <taxon>Halobacteria</taxon>
        <taxon>Halobacteriales</taxon>
        <taxon>Natrialbaceae</taxon>
        <taxon>Natronolimnobius</taxon>
    </lineage>
</organism>
<dbReference type="OrthoDB" id="192937at2157"/>
<dbReference type="RefSeq" id="WP_054864075.1">
    <property type="nucleotide sequence ID" value="NZ_MWPH01000003.1"/>
</dbReference>
<comment type="caution">
    <text evidence="1">The sequence shown here is derived from an EMBL/GenBank/DDBJ whole genome shotgun (WGS) entry which is preliminary data.</text>
</comment>
<dbReference type="AlphaFoldDB" id="A0A202E6L3"/>
<evidence type="ECO:0008006" key="3">
    <source>
        <dbReference type="Google" id="ProtNLM"/>
    </source>
</evidence>
<accession>A0A202E6L3</accession>
<keyword evidence="2" id="KW-1185">Reference proteome</keyword>
<sequence length="86" mass="9627">MAVEVSERVREIARHRDLNESEIIQQAVEQGVEDLWRDVVVDQYVAGEIDREEARDELGPAFVGEIDKAKAAVESDVEWGLETGSS</sequence>
<reference evidence="1 2" key="1">
    <citation type="submission" date="2017-02" db="EMBL/GenBank/DDBJ databases">
        <title>Natronthermophilus aegyptiacus gen. nov.,sp. nov., an aerobic, extremely halophilic alkalithermophilic archaeon isolated from the athalassohaline Wadi An Natrun, Egypt.</title>
        <authorList>
            <person name="Zhao B."/>
        </authorList>
    </citation>
    <scope>NUCLEOTIDE SEQUENCE [LARGE SCALE GENOMIC DNA]</scope>
    <source>
        <strain evidence="1 2">CGMCC 1.3597</strain>
    </source>
</reference>
<gene>
    <name evidence="1" type="ORF">B2G88_15915</name>
</gene>
<proteinExistence type="predicted"/>
<protein>
    <recommendedName>
        <fullName evidence="3">Ribbon-helix-helix protein CopG domain-containing protein</fullName>
    </recommendedName>
</protein>
<dbReference type="Proteomes" id="UP000196084">
    <property type="component" value="Unassembled WGS sequence"/>
</dbReference>
<name>A0A202E6L3_9EURY</name>
<evidence type="ECO:0000313" key="1">
    <source>
        <dbReference type="EMBL" id="OVE83895.1"/>
    </source>
</evidence>
<dbReference type="EMBL" id="MWPH01000003">
    <property type="protein sequence ID" value="OVE83895.1"/>
    <property type="molecule type" value="Genomic_DNA"/>
</dbReference>
<evidence type="ECO:0000313" key="2">
    <source>
        <dbReference type="Proteomes" id="UP000196084"/>
    </source>
</evidence>